<comment type="caution">
    <text evidence="1">The sequence shown here is derived from an EMBL/GenBank/DDBJ whole genome shotgun (WGS) entry which is preliminary data.</text>
</comment>
<accession>A0A0J7N3Q3</accession>
<dbReference type="Pfam" id="PF05380">
    <property type="entry name" value="Peptidase_A17"/>
    <property type="match status" value="1"/>
</dbReference>
<dbReference type="EMBL" id="LBMM01010666">
    <property type="protein sequence ID" value="KMQ87330.1"/>
    <property type="molecule type" value="Genomic_DNA"/>
</dbReference>
<dbReference type="InterPro" id="IPR008042">
    <property type="entry name" value="Retrotrans_Pao"/>
</dbReference>
<dbReference type="AlphaFoldDB" id="A0A0J7N3Q3"/>
<dbReference type="PANTHER" id="PTHR47331:SF1">
    <property type="entry name" value="GAG-LIKE PROTEIN"/>
    <property type="match status" value="1"/>
</dbReference>
<dbReference type="PANTHER" id="PTHR47331">
    <property type="entry name" value="PHD-TYPE DOMAIN-CONTAINING PROTEIN"/>
    <property type="match status" value="1"/>
</dbReference>
<dbReference type="OrthoDB" id="8033604at2759"/>
<name>A0A0J7N3Q3_LASNI</name>
<protein>
    <submittedName>
        <fullName evidence="1">Gag-pol polyprotein</fullName>
    </submittedName>
</protein>
<sequence length="175" mass="19219">MLSQTAQLFDPLNWLAPIIIRAKIIIQATWIQRLNWDAPLAPEEAAAWTELEEELPLLEGVRVPRWFRGDASAGTLEIHGFSDAFERAYAAVIYLRAMGDEEPLISLVLAKTKVAPVKRVTAPVGALCGGLTGQTGRTRQDRPGPNAIRCAPLVGFHGHAQLDPRTSCQMNNIRS</sequence>
<gene>
    <name evidence="1" type="ORF">RF55_13416</name>
</gene>
<proteinExistence type="predicted"/>
<evidence type="ECO:0000313" key="1">
    <source>
        <dbReference type="EMBL" id="KMQ87330.1"/>
    </source>
</evidence>
<dbReference type="STRING" id="67767.A0A0J7N3Q3"/>
<reference evidence="1 2" key="1">
    <citation type="submission" date="2015-04" db="EMBL/GenBank/DDBJ databases">
        <title>Lasius niger genome sequencing.</title>
        <authorList>
            <person name="Konorov E.A."/>
            <person name="Nikitin M.A."/>
            <person name="Kirill M.V."/>
            <person name="Chang P."/>
        </authorList>
    </citation>
    <scope>NUCLEOTIDE SEQUENCE [LARGE SCALE GENOMIC DNA]</scope>
    <source>
        <tissue evidence="1">Whole</tissue>
    </source>
</reference>
<keyword evidence="2" id="KW-1185">Reference proteome</keyword>
<dbReference type="PaxDb" id="67767-A0A0J7N3Q3"/>
<organism evidence="1 2">
    <name type="scientific">Lasius niger</name>
    <name type="common">Black garden ant</name>
    <dbReference type="NCBI Taxonomy" id="67767"/>
    <lineage>
        <taxon>Eukaryota</taxon>
        <taxon>Metazoa</taxon>
        <taxon>Ecdysozoa</taxon>
        <taxon>Arthropoda</taxon>
        <taxon>Hexapoda</taxon>
        <taxon>Insecta</taxon>
        <taxon>Pterygota</taxon>
        <taxon>Neoptera</taxon>
        <taxon>Endopterygota</taxon>
        <taxon>Hymenoptera</taxon>
        <taxon>Apocrita</taxon>
        <taxon>Aculeata</taxon>
        <taxon>Formicoidea</taxon>
        <taxon>Formicidae</taxon>
        <taxon>Formicinae</taxon>
        <taxon>Lasius</taxon>
        <taxon>Lasius</taxon>
    </lineage>
</organism>
<dbReference type="Proteomes" id="UP000036403">
    <property type="component" value="Unassembled WGS sequence"/>
</dbReference>
<evidence type="ECO:0000313" key="2">
    <source>
        <dbReference type="Proteomes" id="UP000036403"/>
    </source>
</evidence>